<evidence type="ECO:0000256" key="3">
    <source>
        <dbReference type="ARBA" id="ARBA00013133"/>
    </source>
</evidence>
<dbReference type="OrthoDB" id="271433at2759"/>
<keyword evidence="11" id="KW-1185">Reference proteome</keyword>
<proteinExistence type="inferred from homology"/>
<comment type="cofactor">
    <cofactor evidence="1">
        <name>Fe(2+)</name>
        <dbReference type="ChEBI" id="CHEBI:29033"/>
    </cofactor>
</comment>
<protein>
    <recommendedName>
        <fullName evidence="3">cysteine dioxygenase</fullName>
        <ecNumber evidence="3">1.13.11.20</ecNumber>
    </recommendedName>
</protein>
<dbReference type="EnsemblPlants" id="KQK08476">
    <property type="protein sequence ID" value="KQK08476"/>
    <property type="gene ID" value="BRADI_2g42090v3"/>
</dbReference>
<evidence type="ECO:0000256" key="4">
    <source>
        <dbReference type="ARBA" id="ARBA00022723"/>
    </source>
</evidence>
<evidence type="ECO:0000313" key="9">
    <source>
        <dbReference type="EMBL" id="KQK08476.1"/>
    </source>
</evidence>
<dbReference type="Gramene" id="KQK08476">
    <property type="protein sequence ID" value="KQK08476"/>
    <property type="gene ID" value="BRADI_2g42090v3"/>
</dbReference>
<reference evidence="10" key="3">
    <citation type="submission" date="2018-08" db="UniProtKB">
        <authorList>
            <consortium name="EnsemblPlants"/>
        </authorList>
    </citation>
    <scope>IDENTIFICATION</scope>
    <source>
        <strain evidence="10">cv. Bd21</strain>
    </source>
</reference>
<dbReference type="AlphaFoldDB" id="A0A0Q3J7D2"/>
<keyword evidence="6" id="KW-0408">Iron</keyword>
<dbReference type="PANTHER" id="PTHR22966">
    <property type="entry name" value="2-AMINOETHANETHIOL DIOXYGENASE"/>
    <property type="match status" value="1"/>
</dbReference>
<reference evidence="9 10" key="1">
    <citation type="journal article" date="2010" name="Nature">
        <title>Genome sequencing and analysis of the model grass Brachypodium distachyon.</title>
        <authorList>
            <consortium name="International Brachypodium Initiative"/>
        </authorList>
    </citation>
    <scope>NUCLEOTIDE SEQUENCE [LARGE SCALE GENOMIC DNA]</scope>
    <source>
        <strain evidence="9 10">Bd21</strain>
    </source>
</reference>
<dbReference type="InParanoid" id="A0A0Q3J7D2"/>
<name>A0A0Q3J7D2_BRADI</name>
<evidence type="ECO:0000256" key="2">
    <source>
        <dbReference type="ARBA" id="ARBA00006622"/>
    </source>
</evidence>
<comment type="similarity">
    <text evidence="2">Belongs to the cysteine dioxygenase family.</text>
</comment>
<dbReference type="STRING" id="15368.A0A0Q3J7D2"/>
<comment type="catalytic activity">
    <reaction evidence="7">
        <text>L-cysteine + O2 = 3-sulfino-L-alanine + H(+)</text>
        <dbReference type="Rhea" id="RHEA:20441"/>
        <dbReference type="ChEBI" id="CHEBI:15378"/>
        <dbReference type="ChEBI" id="CHEBI:15379"/>
        <dbReference type="ChEBI" id="CHEBI:35235"/>
        <dbReference type="ChEBI" id="CHEBI:61085"/>
        <dbReference type="EC" id="1.13.11.20"/>
    </reaction>
    <physiologicalReaction direction="left-to-right" evidence="7">
        <dbReference type="Rhea" id="RHEA:20442"/>
    </physiologicalReaction>
</comment>
<dbReference type="Proteomes" id="UP000008810">
    <property type="component" value="Chromosome 2"/>
</dbReference>
<organism evidence="9">
    <name type="scientific">Brachypodium distachyon</name>
    <name type="common">Purple false brome</name>
    <name type="synonym">Trachynia distachya</name>
    <dbReference type="NCBI Taxonomy" id="15368"/>
    <lineage>
        <taxon>Eukaryota</taxon>
        <taxon>Viridiplantae</taxon>
        <taxon>Streptophyta</taxon>
        <taxon>Embryophyta</taxon>
        <taxon>Tracheophyta</taxon>
        <taxon>Spermatophyta</taxon>
        <taxon>Magnoliopsida</taxon>
        <taxon>Liliopsida</taxon>
        <taxon>Poales</taxon>
        <taxon>Poaceae</taxon>
        <taxon>BOP clade</taxon>
        <taxon>Pooideae</taxon>
        <taxon>Stipodae</taxon>
        <taxon>Brachypodieae</taxon>
        <taxon>Brachypodium</taxon>
    </lineage>
</organism>
<dbReference type="InterPro" id="IPR011051">
    <property type="entry name" value="RmlC_Cupin_sf"/>
</dbReference>
<keyword evidence="5" id="KW-0560">Oxidoreductase</keyword>
<reference evidence="9" key="2">
    <citation type="submission" date="2017-06" db="EMBL/GenBank/DDBJ databases">
        <title>WGS assembly of Brachypodium distachyon.</title>
        <authorList>
            <consortium name="The International Brachypodium Initiative"/>
            <person name="Lucas S."/>
            <person name="Harmon-Smith M."/>
            <person name="Lail K."/>
            <person name="Tice H."/>
            <person name="Grimwood J."/>
            <person name="Bruce D."/>
            <person name="Barry K."/>
            <person name="Shu S."/>
            <person name="Lindquist E."/>
            <person name="Wang M."/>
            <person name="Pitluck S."/>
            <person name="Vogel J.P."/>
            <person name="Garvin D.F."/>
            <person name="Mockler T.C."/>
            <person name="Schmutz J."/>
            <person name="Rokhsar D."/>
            <person name="Bevan M.W."/>
        </authorList>
    </citation>
    <scope>NUCLEOTIDE SEQUENCE</scope>
    <source>
        <strain evidence="9">Bd21</strain>
    </source>
</reference>
<dbReference type="EMBL" id="CM000881">
    <property type="protein sequence ID" value="KQK08476.1"/>
    <property type="molecule type" value="Genomic_DNA"/>
</dbReference>
<feature type="region of interest" description="Disordered" evidence="8">
    <location>
        <begin position="1"/>
        <end position="30"/>
    </location>
</feature>
<dbReference type="Gene3D" id="2.60.120.10">
    <property type="entry name" value="Jelly Rolls"/>
    <property type="match status" value="1"/>
</dbReference>
<dbReference type="Pfam" id="PF07847">
    <property type="entry name" value="PCO_ADO"/>
    <property type="match status" value="1"/>
</dbReference>
<evidence type="ECO:0000256" key="6">
    <source>
        <dbReference type="ARBA" id="ARBA00023004"/>
    </source>
</evidence>
<evidence type="ECO:0000313" key="10">
    <source>
        <dbReference type="EnsemblPlants" id="KQK08476"/>
    </source>
</evidence>
<evidence type="ECO:0000256" key="7">
    <source>
        <dbReference type="ARBA" id="ARBA00024284"/>
    </source>
</evidence>
<dbReference type="GO" id="GO:0070483">
    <property type="term" value="P:detection of hypoxia"/>
    <property type="evidence" value="ECO:0007669"/>
    <property type="project" value="UniProtKB-ARBA"/>
</dbReference>
<dbReference type="InterPro" id="IPR014710">
    <property type="entry name" value="RmlC-like_jellyroll"/>
</dbReference>
<evidence type="ECO:0000256" key="1">
    <source>
        <dbReference type="ARBA" id="ARBA00001954"/>
    </source>
</evidence>
<gene>
    <name evidence="9" type="ORF">BRADI_2g42090v3</name>
</gene>
<evidence type="ECO:0000313" key="11">
    <source>
        <dbReference type="Proteomes" id="UP000008810"/>
    </source>
</evidence>
<dbReference type="EC" id="1.13.11.20" evidence="3"/>
<dbReference type="SUPFAM" id="SSF51182">
    <property type="entry name" value="RmlC-like cupins"/>
    <property type="match status" value="1"/>
</dbReference>
<dbReference type="CDD" id="cd20289">
    <property type="entry name" value="cupin_ADO"/>
    <property type="match status" value="1"/>
</dbReference>
<dbReference type="GO" id="GO:0046872">
    <property type="term" value="F:metal ion binding"/>
    <property type="evidence" value="ECO:0007669"/>
    <property type="project" value="UniProtKB-KW"/>
</dbReference>
<evidence type="ECO:0000256" key="5">
    <source>
        <dbReference type="ARBA" id="ARBA00023002"/>
    </source>
</evidence>
<sequence>MPLGGNRLSSSSSKKSRRRQKPSAAASETTALVNSSTRTIQSVYDISRKVFAVARPGFLPPKGSVAELSRFLNDLTLQDVGLDANMPFFRADAQGHPKVTYLHFADTPKFTVGVFCLPRSAVIPLHNHPGMTVFSKILLGSMHITSYDWVKPQAASGATATTTQEAGAQLAQLKAEHEYDASSKTMVLYPEEGGNLHRFIATTPCAVLDVMGPPYRRDQGRDCSYYNAVAAPGGDGQYAWLREVPCTFDLDAFSMRPRIRE</sequence>
<dbReference type="InterPro" id="IPR012864">
    <property type="entry name" value="PCO/ADO"/>
</dbReference>
<keyword evidence="4" id="KW-0479">Metal-binding</keyword>
<dbReference type="GO" id="GO:0017172">
    <property type="term" value="F:cysteine dioxygenase activity"/>
    <property type="evidence" value="ECO:0007669"/>
    <property type="project" value="UniProtKB-EC"/>
</dbReference>
<evidence type="ECO:0000256" key="8">
    <source>
        <dbReference type="SAM" id="MobiDB-lite"/>
    </source>
</evidence>
<accession>A0A0Q3J7D2</accession>
<dbReference type="PANTHER" id="PTHR22966:SF1">
    <property type="entry name" value="PLANT CYSTEINE OXIDASE 1"/>
    <property type="match status" value="1"/>
</dbReference>